<feature type="transmembrane region" description="Helical" evidence="2">
    <location>
        <begin position="98"/>
        <end position="119"/>
    </location>
</feature>
<dbReference type="RefSeq" id="WP_179765940.1">
    <property type="nucleotide sequence ID" value="NZ_JACCFO010000001.1"/>
</dbReference>
<feature type="transmembrane region" description="Helical" evidence="2">
    <location>
        <begin position="34"/>
        <end position="55"/>
    </location>
</feature>
<evidence type="ECO:0000256" key="1">
    <source>
        <dbReference type="SAM" id="MobiDB-lite"/>
    </source>
</evidence>
<sequence length="168" mass="16772">MAGTTATTTGEQGRARAAGGTAGRAGSRPAAVRTAAGVWAAAVALGVAESAVMAADLVSAGTPWGELLPGLGVRAVVYGVVLAVVAALYGGRRWARPVLALGLGVVGTLSLVVEPVTWLLQGGLAEGLPLLTPHLAVVAAPRALHVAAVFAALVLMYRPSANAYFRRG</sequence>
<accession>A0A853BHN9</accession>
<dbReference type="EMBL" id="JACCFO010000001">
    <property type="protein sequence ID" value="NYI94255.1"/>
    <property type="molecule type" value="Genomic_DNA"/>
</dbReference>
<dbReference type="Proteomes" id="UP000575985">
    <property type="component" value="Unassembled WGS sequence"/>
</dbReference>
<protein>
    <submittedName>
        <fullName evidence="3">Uncharacterized protein</fullName>
    </submittedName>
</protein>
<keyword evidence="2" id="KW-0812">Transmembrane</keyword>
<proteinExistence type="predicted"/>
<keyword evidence="2" id="KW-0472">Membrane</keyword>
<feature type="transmembrane region" description="Helical" evidence="2">
    <location>
        <begin position="139"/>
        <end position="157"/>
    </location>
</feature>
<gene>
    <name evidence="3" type="ORF">HNR12_000532</name>
</gene>
<reference evidence="3 4" key="1">
    <citation type="submission" date="2020-07" db="EMBL/GenBank/DDBJ databases">
        <title>Sequencing the genomes of 1000 actinobacteria strains.</title>
        <authorList>
            <person name="Klenk H.-P."/>
        </authorList>
    </citation>
    <scope>NUCLEOTIDE SEQUENCE [LARGE SCALE GENOMIC DNA]</scope>
    <source>
        <strain evidence="3 4">DSM 45927</strain>
    </source>
</reference>
<dbReference type="AlphaFoldDB" id="A0A853BHN9"/>
<evidence type="ECO:0000313" key="3">
    <source>
        <dbReference type="EMBL" id="NYI94255.1"/>
    </source>
</evidence>
<feature type="region of interest" description="Disordered" evidence="1">
    <location>
        <begin position="1"/>
        <end position="26"/>
    </location>
</feature>
<evidence type="ECO:0000256" key="2">
    <source>
        <dbReference type="SAM" id="Phobius"/>
    </source>
</evidence>
<keyword evidence="4" id="KW-1185">Reference proteome</keyword>
<feature type="transmembrane region" description="Helical" evidence="2">
    <location>
        <begin position="75"/>
        <end position="91"/>
    </location>
</feature>
<organism evidence="3 4">
    <name type="scientific">Streptomonospora nanhaiensis</name>
    <dbReference type="NCBI Taxonomy" id="1323731"/>
    <lineage>
        <taxon>Bacteria</taxon>
        <taxon>Bacillati</taxon>
        <taxon>Actinomycetota</taxon>
        <taxon>Actinomycetes</taxon>
        <taxon>Streptosporangiales</taxon>
        <taxon>Nocardiopsidaceae</taxon>
        <taxon>Streptomonospora</taxon>
    </lineage>
</organism>
<keyword evidence="2" id="KW-1133">Transmembrane helix</keyword>
<comment type="caution">
    <text evidence="3">The sequence shown here is derived from an EMBL/GenBank/DDBJ whole genome shotgun (WGS) entry which is preliminary data.</text>
</comment>
<name>A0A853BHN9_9ACTN</name>
<evidence type="ECO:0000313" key="4">
    <source>
        <dbReference type="Proteomes" id="UP000575985"/>
    </source>
</evidence>